<keyword evidence="5 10" id="KW-0812">Transmembrane</keyword>
<keyword evidence="6" id="KW-0547">Nucleotide-binding</keyword>
<dbReference type="PANTHER" id="PTHR45772">
    <property type="entry name" value="CONSERVED COMPONENT OF ABC TRANSPORTER FOR NATURAL AMINO ACIDS-RELATED"/>
    <property type="match status" value="1"/>
</dbReference>
<dbReference type="RefSeq" id="WP_091775908.1">
    <property type="nucleotide sequence ID" value="NZ_FNDI01000002.1"/>
</dbReference>
<dbReference type="GO" id="GO:0015808">
    <property type="term" value="P:L-alanine transport"/>
    <property type="evidence" value="ECO:0007669"/>
    <property type="project" value="TreeGrafter"/>
</dbReference>
<keyword evidence="7" id="KW-0067">ATP-binding</keyword>
<dbReference type="GO" id="GO:0015188">
    <property type="term" value="F:L-isoleucine transmembrane transporter activity"/>
    <property type="evidence" value="ECO:0007669"/>
    <property type="project" value="TreeGrafter"/>
</dbReference>
<evidence type="ECO:0000256" key="8">
    <source>
        <dbReference type="ARBA" id="ARBA00022989"/>
    </source>
</evidence>
<dbReference type="SMART" id="SM00382">
    <property type="entry name" value="AAA"/>
    <property type="match status" value="1"/>
</dbReference>
<dbReference type="GO" id="GO:0005886">
    <property type="term" value="C:plasma membrane"/>
    <property type="evidence" value="ECO:0007669"/>
    <property type="project" value="UniProtKB-SubCell"/>
</dbReference>
<dbReference type="GO" id="GO:1903806">
    <property type="term" value="P:L-isoleucine import across plasma membrane"/>
    <property type="evidence" value="ECO:0007669"/>
    <property type="project" value="TreeGrafter"/>
</dbReference>
<keyword evidence="3" id="KW-1003">Cell membrane</keyword>
<dbReference type="EMBL" id="FNDI01000002">
    <property type="protein sequence ID" value="SDH17786.1"/>
    <property type="molecule type" value="Genomic_DNA"/>
</dbReference>
<feature type="transmembrane region" description="Helical" evidence="10">
    <location>
        <begin position="306"/>
        <end position="323"/>
    </location>
</feature>
<dbReference type="Pfam" id="PF02653">
    <property type="entry name" value="BPD_transp_2"/>
    <property type="match status" value="1"/>
</dbReference>
<evidence type="ECO:0000313" key="13">
    <source>
        <dbReference type="Proteomes" id="UP000198900"/>
    </source>
</evidence>
<keyword evidence="4" id="KW-0997">Cell inner membrane</keyword>
<accession>A0A7Z7B1T2</accession>
<dbReference type="CDD" id="cd03219">
    <property type="entry name" value="ABC_Mj1267_LivG_branched"/>
    <property type="match status" value="1"/>
</dbReference>
<dbReference type="FunFam" id="3.40.50.300:FF:000421">
    <property type="entry name" value="Branched-chain amino acid ABC transporter ATP-binding protein"/>
    <property type="match status" value="1"/>
</dbReference>
<evidence type="ECO:0000256" key="7">
    <source>
        <dbReference type="ARBA" id="ARBA00022840"/>
    </source>
</evidence>
<gene>
    <name evidence="12" type="ORF">SAMN04487926_102421</name>
</gene>
<evidence type="ECO:0000256" key="3">
    <source>
        <dbReference type="ARBA" id="ARBA00022475"/>
    </source>
</evidence>
<dbReference type="InterPro" id="IPR027417">
    <property type="entry name" value="P-loop_NTPase"/>
</dbReference>
<feature type="transmembrane region" description="Helical" evidence="10">
    <location>
        <begin position="81"/>
        <end position="101"/>
    </location>
</feature>
<keyword evidence="9 10" id="KW-0472">Membrane</keyword>
<evidence type="ECO:0000256" key="2">
    <source>
        <dbReference type="ARBA" id="ARBA00022448"/>
    </source>
</evidence>
<feature type="domain" description="ABC transporter" evidence="11">
    <location>
        <begin position="392"/>
        <end position="639"/>
    </location>
</feature>
<feature type="transmembrane region" description="Helical" evidence="10">
    <location>
        <begin position="56"/>
        <end position="75"/>
    </location>
</feature>
<dbReference type="GO" id="GO:0015192">
    <property type="term" value="F:L-phenylalanine transmembrane transporter activity"/>
    <property type="evidence" value="ECO:0007669"/>
    <property type="project" value="TreeGrafter"/>
</dbReference>
<dbReference type="AlphaFoldDB" id="A0A7Z7B1T2"/>
<evidence type="ECO:0000256" key="9">
    <source>
        <dbReference type="ARBA" id="ARBA00023136"/>
    </source>
</evidence>
<evidence type="ECO:0000256" key="10">
    <source>
        <dbReference type="SAM" id="Phobius"/>
    </source>
</evidence>
<dbReference type="Pfam" id="PF12399">
    <property type="entry name" value="BCA_ABC_TP_C"/>
    <property type="match status" value="1"/>
</dbReference>
<dbReference type="InterPro" id="IPR051120">
    <property type="entry name" value="ABC_AA/LPS_Transport"/>
</dbReference>
<protein>
    <submittedName>
        <fullName evidence="12">Branched-chain amino acid transport system permease protein</fullName>
    </submittedName>
</protein>
<keyword evidence="2" id="KW-0813">Transport</keyword>
<dbReference type="GO" id="GO:0005304">
    <property type="term" value="F:L-valine transmembrane transporter activity"/>
    <property type="evidence" value="ECO:0007669"/>
    <property type="project" value="TreeGrafter"/>
</dbReference>
<keyword evidence="8 10" id="KW-1133">Transmembrane helix</keyword>
<comment type="subcellular location">
    <subcellularLocation>
        <location evidence="1">Cell membrane</location>
        <topology evidence="1">Multi-pass membrane protein</topology>
    </subcellularLocation>
</comment>
<evidence type="ECO:0000256" key="1">
    <source>
        <dbReference type="ARBA" id="ARBA00004651"/>
    </source>
</evidence>
<dbReference type="Proteomes" id="UP000198900">
    <property type="component" value="Unassembled WGS sequence"/>
</dbReference>
<dbReference type="InterPro" id="IPR001851">
    <property type="entry name" value="ABC_transp_permease"/>
</dbReference>
<comment type="caution">
    <text evidence="12">The sequence shown here is derived from an EMBL/GenBank/DDBJ whole genome shotgun (WGS) entry which is preliminary data.</text>
</comment>
<feature type="transmembrane region" description="Helical" evidence="10">
    <location>
        <begin position="205"/>
        <end position="225"/>
    </location>
</feature>
<dbReference type="PROSITE" id="PS50893">
    <property type="entry name" value="ABC_TRANSPORTER_2"/>
    <property type="match status" value="1"/>
</dbReference>
<proteinExistence type="predicted"/>
<evidence type="ECO:0000259" key="11">
    <source>
        <dbReference type="PROSITE" id="PS50893"/>
    </source>
</evidence>
<feature type="transmembrane region" description="Helical" evidence="10">
    <location>
        <begin position="27"/>
        <end position="49"/>
    </location>
</feature>
<sequence length="642" mass="69614">MKKKNLIGALLGLVALAVFPVLSGNPYYIHLVETIMIYAILLFGLDIVVGYTGQVSLGHAGLFGVGAYTAGVLFIKLGMPFYVTVPMAIVVTAAFGAILALPALRVSGPYLAMVTLAFGTIIQILINEMDFLTSGPMGIKITKPVIAGHMLDETQYYWVVAALLVVSLVVVHRVLKSHLGRAFEALRDSPIASDCMGVSVYRHKVYAFVISAGFAGLAGCLYSYSEQYISPNTYNFELTILFLLAIIMGGRKTRTGALIGSTIIVLLPKLLDDISMFRMVATALAVIVVAGALFSIARKSVTPRKVAIPIVGTVGLAVFSYWIDALTDWRLTIFGLMILLVVYYLQDGVVGFVRKFFTHGRMRTVTVNTERPAEITADAVLDVQAKGHETILDVRGVLMQFSGLKALNNVNLNVRRGTIHGLIGPNGSGKSTMMNVLTGIYIPTAGAIEYRGESIAGRTSAAIALSGIARTFQNVQLFGEMTALENVLVGLHHTFRSNFADIGLMTARYRHEERAARERAFGMLRFVGLENVAAEEARNLPYGKQRLLEIARALALDPQVLLLDEPAAGLTAPDIKELVRIIRKVRDHGITVVLIEHHMDVVMSVCDTVSVLDFGQKIAEGKPSEIQENEKVIEAYLGGVTA</sequence>
<dbReference type="GO" id="GO:1903805">
    <property type="term" value="P:L-valine import across plasma membrane"/>
    <property type="evidence" value="ECO:0007669"/>
    <property type="project" value="TreeGrafter"/>
</dbReference>
<evidence type="ECO:0000256" key="6">
    <source>
        <dbReference type="ARBA" id="ARBA00022741"/>
    </source>
</evidence>
<feature type="transmembrane region" description="Helical" evidence="10">
    <location>
        <begin position="156"/>
        <end position="175"/>
    </location>
</feature>
<dbReference type="InterPro" id="IPR043428">
    <property type="entry name" value="LivM-like"/>
</dbReference>
<dbReference type="InterPro" id="IPR003439">
    <property type="entry name" value="ABC_transporter-like_ATP-bd"/>
</dbReference>
<evidence type="ECO:0000256" key="5">
    <source>
        <dbReference type="ARBA" id="ARBA00022692"/>
    </source>
</evidence>
<feature type="transmembrane region" description="Helical" evidence="10">
    <location>
        <begin position="277"/>
        <end position="294"/>
    </location>
</feature>
<dbReference type="SUPFAM" id="SSF52540">
    <property type="entry name" value="P-loop containing nucleoside triphosphate hydrolases"/>
    <property type="match status" value="1"/>
</dbReference>
<dbReference type="CDD" id="cd06581">
    <property type="entry name" value="TM_PBP1_LivM_like"/>
    <property type="match status" value="1"/>
</dbReference>
<keyword evidence="13" id="KW-1185">Reference proteome</keyword>
<organism evidence="12 13">
    <name type="scientific">Paraburkholderia steynii</name>
    <dbReference type="NCBI Taxonomy" id="1245441"/>
    <lineage>
        <taxon>Bacteria</taxon>
        <taxon>Pseudomonadati</taxon>
        <taxon>Pseudomonadota</taxon>
        <taxon>Betaproteobacteria</taxon>
        <taxon>Burkholderiales</taxon>
        <taxon>Burkholderiaceae</taxon>
        <taxon>Paraburkholderia</taxon>
    </lineage>
</organism>
<dbReference type="Pfam" id="PF00005">
    <property type="entry name" value="ABC_tran"/>
    <property type="match status" value="1"/>
</dbReference>
<name>A0A7Z7B1T2_9BURK</name>
<dbReference type="InterPro" id="IPR032823">
    <property type="entry name" value="BCA_ABC_TP_C"/>
</dbReference>
<feature type="transmembrane region" description="Helical" evidence="10">
    <location>
        <begin position="329"/>
        <end position="353"/>
    </location>
</feature>
<dbReference type="GO" id="GO:0016887">
    <property type="term" value="F:ATP hydrolysis activity"/>
    <property type="evidence" value="ECO:0007669"/>
    <property type="project" value="InterPro"/>
</dbReference>
<feature type="transmembrane region" description="Helical" evidence="10">
    <location>
        <begin position="108"/>
        <end position="126"/>
    </location>
</feature>
<dbReference type="GO" id="GO:0042941">
    <property type="term" value="P:D-alanine transmembrane transport"/>
    <property type="evidence" value="ECO:0007669"/>
    <property type="project" value="TreeGrafter"/>
</dbReference>
<dbReference type="GO" id="GO:0005524">
    <property type="term" value="F:ATP binding"/>
    <property type="evidence" value="ECO:0007669"/>
    <property type="project" value="UniProtKB-KW"/>
</dbReference>
<evidence type="ECO:0000256" key="4">
    <source>
        <dbReference type="ARBA" id="ARBA00022519"/>
    </source>
</evidence>
<dbReference type="InterPro" id="IPR003593">
    <property type="entry name" value="AAA+_ATPase"/>
</dbReference>
<reference evidence="12" key="1">
    <citation type="submission" date="2016-10" db="EMBL/GenBank/DDBJ databases">
        <authorList>
            <person name="Varghese N."/>
            <person name="Submissions S."/>
        </authorList>
    </citation>
    <scope>NUCLEOTIDE SEQUENCE [LARGE SCALE GENOMIC DNA]</scope>
    <source>
        <strain evidence="12">YR281</strain>
    </source>
</reference>
<dbReference type="PANTHER" id="PTHR45772:SF7">
    <property type="entry name" value="AMINO ACID ABC TRANSPORTER ATP-BINDING PROTEIN"/>
    <property type="match status" value="1"/>
</dbReference>
<evidence type="ECO:0000313" key="12">
    <source>
        <dbReference type="EMBL" id="SDH17786.1"/>
    </source>
</evidence>
<dbReference type="Gene3D" id="3.40.50.300">
    <property type="entry name" value="P-loop containing nucleotide triphosphate hydrolases"/>
    <property type="match status" value="1"/>
</dbReference>